<accession>E9GWL0</accession>
<proteinExistence type="predicted"/>
<gene>
    <name evidence="1" type="ORF">DAPPUDRAFT_322641</name>
</gene>
<dbReference type="InParanoid" id="E9GWL0"/>
<dbReference type="EMBL" id="GL732570">
    <property type="protein sequence ID" value="EFX76120.1"/>
    <property type="molecule type" value="Genomic_DNA"/>
</dbReference>
<organism evidence="1 2">
    <name type="scientific">Daphnia pulex</name>
    <name type="common">Water flea</name>
    <dbReference type="NCBI Taxonomy" id="6669"/>
    <lineage>
        <taxon>Eukaryota</taxon>
        <taxon>Metazoa</taxon>
        <taxon>Ecdysozoa</taxon>
        <taxon>Arthropoda</taxon>
        <taxon>Crustacea</taxon>
        <taxon>Branchiopoda</taxon>
        <taxon>Diplostraca</taxon>
        <taxon>Cladocera</taxon>
        <taxon>Anomopoda</taxon>
        <taxon>Daphniidae</taxon>
        <taxon>Daphnia</taxon>
    </lineage>
</organism>
<evidence type="ECO:0000313" key="2">
    <source>
        <dbReference type="Proteomes" id="UP000000305"/>
    </source>
</evidence>
<reference evidence="1 2" key="1">
    <citation type="journal article" date="2011" name="Science">
        <title>The ecoresponsive genome of Daphnia pulex.</title>
        <authorList>
            <person name="Colbourne J.K."/>
            <person name="Pfrender M.E."/>
            <person name="Gilbert D."/>
            <person name="Thomas W.K."/>
            <person name="Tucker A."/>
            <person name="Oakley T.H."/>
            <person name="Tokishita S."/>
            <person name="Aerts A."/>
            <person name="Arnold G.J."/>
            <person name="Basu M.K."/>
            <person name="Bauer D.J."/>
            <person name="Caceres C.E."/>
            <person name="Carmel L."/>
            <person name="Casola C."/>
            <person name="Choi J.H."/>
            <person name="Detter J.C."/>
            <person name="Dong Q."/>
            <person name="Dusheyko S."/>
            <person name="Eads B.D."/>
            <person name="Frohlich T."/>
            <person name="Geiler-Samerotte K.A."/>
            <person name="Gerlach D."/>
            <person name="Hatcher P."/>
            <person name="Jogdeo S."/>
            <person name="Krijgsveld J."/>
            <person name="Kriventseva E.V."/>
            <person name="Kultz D."/>
            <person name="Laforsch C."/>
            <person name="Lindquist E."/>
            <person name="Lopez J."/>
            <person name="Manak J.R."/>
            <person name="Muller J."/>
            <person name="Pangilinan J."/>
            <person name="Patwardhan R.P."/>
            <person name="Pitluck S."/>
            <person name="Pritham E.J."/>
            <person name="Rechtsteiner A."/>
            <person name="Rho M."/>
            <person name="Rogozin I.B."/>
            <person name="Sakarya O."/>
            <person name="Salamov A."/>
            <person name="Schaack S."/>
            <person name="Shapiro H."/>
            <person name="Shiga Y."/>
            <person name="Skalitzky C."/>
            <person name="Smith Z."/>
            <person name="Souvorov A."/>
            <person name="Sung W."/>
            <person name="Tang Z."/>
            <person name="Tsuchiya D."/>
            <person name="Tu H."/>
            <person name="Vos H."/>
            <person name="Wang M."/>
            <person name="Wolf Y.I."/>
            <person name="Yamagata H."/>
            <person name="Yamada T."/>
            <person name="Ye Y."/>
            <person name="Shaw J.R."/>
            <person name="Andrews J."/>
            <person name="Crease T.J."/>
            <person name="Tang H."/>
            <person name="Lucas S.M."/>
            <person name="Robertson H.M."/>
            <person name="Bork P."/>
            <person name="Koonin E.V."/>
            <person name="Zdobnov E.M."/>
            <person name="Grigoriev I.V."/>
            <person name="Lynch M."/>
            <person name="Boore J.L."/>
        </authorList>
    </citation>
    <scope>NUCLEOTIDE SEQUENCE [LARGE SCALE GENOMIC DNA]</scope>
</reference>
<dbReference type="Proteomes" id="UP000000305">
    <property type="component" value="Unassembled WGS sequence"/>
</dbReference>
<sequence>MACPSDYDVEVQFYVQNVYQLWEELVHEGDVAMESEKIDWEPELLVDQEEEMVEQVTIVAKKATL</sequence>
<protein>
    <submittedName>
        <fullName evidence="1">Uncharacterized protein</fullName>
    </submittedName>
</protein>
<keyword evidence="2" id="KW-1185">Reference proteome</keyword>
<dbReference type="AlphaFoldDB" id="E9GWL0"/>
<evidence type="ECO:0000313" key="1">
    <source>
        <dbReference type="EMBL" id="EFX76120.1"/>
    </source>
</evidence>
<name>E9GWL0_DAPPU</name>
<dbReference type="KEGG" id="dpx:DAPPUDRAFT_322641"/>
<dbReference type="HOGENOM" id="CLU_2851949_0_0_1"/>